<feature type="transmembrane region" description="Helical" evidence="5">
    <location>
        <begin position="315"/>
        <end position="335"/>
    </location>
</feature>
<dbReference type="GO" id="GO:0003677">
    <property type="term" value="F:DNA binding"/>
    <property type="evidence" value="ECO:0007669"/>
    <property type="project" value="UniProtKB-KW"/>
</dbReference>
<dbReference type="STRING" id="1548.CSCA_2052"/>
<dbReference type="HOGENOM" id="CLU_043140_0_2_9"/>
<evidence type="ECO:0000256" key="3">
    <source>
        <dbReference type="ARBA" id="ARBA00023125"/>
    </source>
</evidence>
<keyword evidence="5" id="KW-0472">Membrane</keyword>
<keyword evidence="4" id="KW-0233">DNA recombination</keyword>
<dbReference type="PANTHER" id="PTHR33258">
    <property type="entry name" value="TRANSPOSASE INSL FOR INSERTION SEQUENCE ELEMENT IS186A-RELATED"/>
    <property type="match status" value="1"/>
</dbReference>
<keyword evidence="10" id="KW-1185">Reference proteome</keyword>
<evidence type="ECO:0000256" key="1">
    <source>
        <dbReference type="ARBA" id="ARBA00010075"/>
    </source>
</evidence>
<feature type="domain" description="Transposase IS4-like" evidence="6">
    <location>
        <begin position="114"/>
        <end position="327"/>
    </location>
</feature>
<dbReference type="GO" id="GO:0004803">
    <property type="term" value="F:transposase activity"/>
    <property type="evidence" value="ECO:0007669"/>
    <property type="project" value="InterPro"/>
</dbReference>
<keyword evidence="5" id="KW-0812">Transmembrane</keyword>
<keyword evidence="3" id="KW-0238">DNA-binding</keyword>
<keyword evidence="2" id="KW-0815">Transposition</keyword>
<dbReference type="AlphaFoldDB" id="A0A0E3K3C1"/>
<dbReference type="Gene3D" id="3.90.350.10">
    <property type="entry name" value="Transposase Inhibitor Protein From Tn5, Chain A, domain 1"/>
    <property type="match status" value="1"/>
</dbReference>
<name>A0A0E3K3C1_CLOSL</name>
<dbReference type="KEGG" id="csq:CSCA_2434"/>
<dbReference type="EMBL" id="CP009933">
    <property type="protein sequence ID" value="AKA69559.1"/>
    <property type="molecule type" value="Genomic_DNA"/>
</dbReference>
<dbReference type="Proteomes" id="UP000033115">
    <property type="component" value="Chromosome"/>
</dbReference>
<dbReference type="GO" id="GO:0006313">
    <property type="term" value="P:DNA transposition"/>
    <property type="evidence" value="ECO:0007669"/>
    <property type="project" value="InterPro"/>
</dbReference>
<dbReference type="RefSeq" id="WP_029163788.1">
    <property type="nucleotide sequence ID" value="NZ_CP009933.1"/>
</dbReference>
<dbReference type="NCBIfam" id="NF033592">
    <property type="entry name" value="transpos_IS4_1"/>
    <property type="match status" value="1"/>
</dbReference>
<dbReference type="EMBL" id="CP009933">
    <property type="protein sequence ID" value="AKA69177.1"/>
    <property type="molecule type" value="Genomic_DNA"/>
</dbReference>
<accession>A0A0E3K3C1</accession>
<evidence type="ECO:0000313" key="7">
    <source>
        <dbReference type="EMBL" id="AKA69177.1"/>
    </source>
</evidence>
<evidence type="ECO:0000259" key="6">
    <source>
        <dbReference type="Pfam" id="PF01609"/>
    </source>
</evidence>
<evidence type="ECO:0000256" key="5">
    <source>
        <dbReference type="SAM" id="Phobius"/>
    </source>
</evidence>
<dbReference type="EMBL" id="CP009933">
    <property type="protein sequence ID" value="AKA71495.1"/>
    <property type="molecule type" value="Genomic_DNA"/>
</dbReference>
<reference evidence="9 10" key="1">
    <citation type="journal article" date="2015" name="J. Biotechnol.">
        <title>Complete genome sequence of a malodorant-producing acetogen, Clostridium scatologenes ATCC 25775(T).</title>
        <authorList>
            <person name="Zhu Z."/>
            <person name="Guo T."/>
            <person name="Zheng H."/>
            <person name="Song T."/>
            <person name="Ouyang P."/>
            <person name="Xie J."/>
        </authorList>
    </citation>
    <scope>NUCLEOTIDE SEQUENCE [LARGE SCALE GENOMIC DNA]</scope>
    <source>
        <strain evidence="9 10">ATCC 25775</strain>
    </source>
</reference>
<evidence type="ECO:0000313" key="9">
    <source>
        <dbReference type="EMBL" id="AKA71495.1"/>
    </source>
</evidence>
<keyword evidence="5" id="KW-1133">Transmembrane helix</keyword>
<evidence type="ECO:0000313" key="10">
    <source>
        <dbReference type="Proteomes" id="UP000033115"/>
    </source>
</evidence>
<gene>
    <name evidence="7" type="ORF">CSCA_2052</name>
    <name evidence="8" type="ORF">CSCA_2434</name>
    <name evidence="9" type="ORF">CSCA_4370</name>
</gene>
<dbReference type="SUPFAM" id="SSF53098">
    <property type="entry name" value="Ribonuclease H-like"/>
    <property type="match status" value="1"/>
</dbReference>
<dbReference type="InterPro" id="IPR047952">
    <property type="entry name" value="Transpos_IS4"/>
</dbReference>
<evidence type="ECO:0000256" key="4">
    <source>
        <dbReference type="ARBA" id="ARBA00023172"/>
    </source>
</evidence>
<protein>
    <submittedName>
        <fullName evidence="9">Transposase IS4 family protein</fullName>
    </submittedName>
</protein>
<dbReference type="Pfam" id="PF01609">
    <property type="entry name" value="DDE_Tnp_1"/>
    <property type="match status" value="1"/>
</dbReference>
<proteinExistence type="inferred from homology"/>
<comment type="similarity">
    <text evidence="1">Belongs to the transposase 11 family.</text>
</comment>
<evidence type="ECO:0000256" key="2">
    <source>
        <dbReference type="ARBA" id="ARBA00022578"/>
    </source>
</evidence>
<dbReference type="KEGG" id="csq:CSCA_2052"/>
<sequence>MGNYITIFEKLLDIINWNALKKSTYKLDVNYNIASNHLKTHLYFHLAKLDSLRDIDDFMQSDSKLKESIKSVSLGMLSNYNNHIDYNVYIPILNELISNTLEKIPVSEKIKKFGTIKLIDSSTISMAKTYFQWAEFRSTKAGIKLHTKFNLNKGVPELIVVSNAKPHDRTKMKELITEDNCIYVFDKGYVDYKIFDEFSSKGIHFITRLKDNSAITEVTSNEITYSETTLLDDSVNIIEDITCYLGTKDINITEKQYRVITVVDSEGQVLTFVTNIFEYTSEDIAWLYKKRWEIELFFKWIKQNLKIKRFIGHSLNAVMMQVISAIITFIIVRLIQDVAKTAYGLLKIKRLIKHSLTKLVDDSLFSWEKWLGG</sequence>
<dbReference type="InterPro" id="IPR002559">
    <property type="entry name" value="Transposase_11"/>
</dbReference>
<dbReference type="KEGG" id="csq:CSCA_4370"/>
<evidence type="ECO:0000313" key="8">
    <source>
        <dbReference type="EMBL" id="AKA69559.1"/>
    </source>
</evidence>
<organism evidence="9 10">
    <name type="scientific">Clostridium scatologenes</name>
    <dbReference type="NCBI Taxonomy" id="1548"/>
    <lineage>
        <taxon>Bacteria</taxon>
        <taxon>Bacillati</taxon>
        <taxon>Bacillota</taxon>
        <taxon>Clostridia</taxon>
        <taxon>Eubacteriales</taxon>
        <taxon>Clostridiaceae</taxon>
        <taxon>Clostridium</taxon>
    </lineage>
</organism>
<dbReference type="PANTHER" id="PTHR33258:SF1">
    <property type="entry name" value="TRANSPOSASE INSL FOR INSERTION SEQUENCE ELEMENT IS186A-RELATED"/>
    <property type="match status" value="1"/>
</dbReference>
<dbReference type="InterPro" id="IPR012337">
    <property type="entry name" value="RNaseH-like_sf"/>
</dbReference>